<evidence type="ECO:0000313" key="5">
    <source>
        <dbReference type="Proteomes" id="UP001058271"/>
    </source>
</evidence>
<organism evidence="4 5">
    <name type="scientific">Dactylosporangium roseum</name>
    <dbReference type="NCBI Taxonomy" id="47989"/>
    <lineage>
        <taxon>Bacteria</taxon>
        <taxon>Bacillati</taxon>
        <taxon>Actinomycetota</taxon>
        <taxon>Actinomycetes</taxon>
        <taxon>Micromonosporales</taxon>
        <taxon>Micromonosporaceae</taxon>
        <taxon>Dactylosporangium</taxon>
    </lineage>
</organism>
<keyword evidence="1 2" id="KW-0597">Phosphoprotein</keyword>
<accession>A0ABY5ZCZ0</accession>
<reference evidence="4" key="1">
    <citation type="submission" date="2021-04" db="EMBL/GenBank/DDBJ databases">
        <title>Biosynthetic gene clusters of Dactylosporangioum roseum.</title>
        <authorList>
            <person name="Hartkoorn R.C."/>
            <person name="Beaudoing E."/>
            <person name="Hot D."/>
            <person name="Moureu S."/>
        </authorList>
    </citation>
    <scope>NUCLEOTIDE SEQUENCE</scope>
    <source>
        <strain evidence="4">NRRL B-16295</strain>
    </source>
</reference>
<dbReference type="Pfam" id="PF00072">
    <property type="entry name" value="Response_reg"/>
    <property type="match status" value="1"/>
</dbReference>
<name>A0ABY5ZCZ0_9ACTN</name>
<gene>
    <name evidence="4" type="ORF">Drose_10675</name>
</gene>
<protein>
    <submittedName>
        <fullName evidence="4">Response regulator</fullName>
    </submittedName>
</protein>
<evidence type="ECO:0000259" key="3">
    <source>
        <dbReference type="PROSITE" id="PS50110"/>
    </source>
</evidence>
<evidence type="ECO:0000256" key="1">
    <source>
        <dbReference type="ARBA" id="ARBA00022553"/>
    </source>
</evidence>
<evidence type="ECO:0000313" key="4">
    <source>
        <dbReference type="EMBL" id="UWZ38652.1"/>
    </source>
</evidence>
<keyword evidence="5" id="KW-1185">Reference proteome</keyword>
<proteinExistence type="predicted"/>
<dbReference type="PANTHER" id="PTHR44591:SF3">
    <property type="entry name" value="RESPONSE REGULATORY DOMAIN-CONTAINING PROTEIN"/>
    <property type="match status" value="1"/>
</dbReference>
<dbReference type="PANTHER" id="PTHR44591">
    <property type="entry name" value="STRESS RESPONSE REGULATOR PROTEIN 1"/>
    <property type="match status" value="1"/>
</dbReference>
<dbReference type="PROSITE" id="PS50110">
    <property type="entry name" value="RESPONSE_REGULATORY"/>
    <property type="match status" value="1"/>
</dbReference>
<dbReference type="EMBL" id="CP073721">
    <property type="protein sequence ID" value="UWZ38652.1"/>
    <property type="molecule type" value="Genomic_DNA"/>
</dbReference>
<dbReference type="Proteomes" id="UP001058271">
    <property type="component" value="Chromosome"/>
</dbReference>
<dbReference type="InterPro" id="IPR011006">
    <property type="entry name" value="CheY-like_superfamily"/>
</dbReference>
<feature type="modified residue" description="4-aspartylphosphate" evidence="2">
    <location>
        <position position="56"/>
    </location>
</feature>
<dbReference type="SUPFAM" id="SSF52172">
    <property type="entry name" value="CheY-like"/>
    <property type="match status" value="1"/>
</dbReference>
<dbReference type="InterPro" id="IPR050595">
    <property type="entry name" value="Bact_response_regulator"/>
</dbReference>
<evidence type="ECO:0000256" key="2">
    <source>
        <dbReference type="PROSITE-ProRule" id="PRU00169"/>
    </source>
</evidence>
<dbReference type="Gene3D" id="3.40.50.2300">
    <property type="match status" value="1"/>
</dbReference>
<sequence>MDTKLAMVIDDSRAMRGILRRILLPLGFVVREATNGKNALDQIWDDNLQPGLALIDWNMPEMNGLEFVVAVRKQKHLRQMTLMMVTTESEHGQIVRALAAGAHEYVIKPFTADAIVAKLTYLGLVPLSPTTEATGSPA</sequence>
<dbReference type="InterPro" id="IPR001789">
    <property type="entry name" value="Sig_transdc_resp-reg_receiver"/>
</dbReference>
<dbReference type="RefSeq" id="WP_260728024.1">
    <property type="nucleotide sequence ID" value="NZ_BAAABS010000043.1"/>
</dbReference>
<dbReference type="SMART" id="SM00448">
    <property type="entry name" value="REC"/>
    <property type="match status" value="1"/>
</dbReference>
<feature type="domain" description="Response regulatory" evidence="3">
    <location>
        <begin position="5"/>
        <end position="123"/>
    </location>
</feature>